<dbReference type="RefSeq" id="WP_339107711.1">
    <property type="nucleotide sequence ID" value="NZ_CP135443.1"/>
</dbReference>
<proteinExistence type="predicted"/>
<name>A0ABZ1E2A8_9RHOB</name>
<keyword evidence="2" id="KW-1133">Transmembrane helix</keyword>
<evidence type="ECO:0000256" key="1">
    <source>
        <dbReference type="SAM" id="MobiDB-lite"/>
    </source>
</evidence>
<reference evidence="3 4" key="1">
    <citation type="submission" date="2023-09" db="EMBL/GenBank/DDBJ databases">
        <title>Thioclava shenzhenensis sp. nov., a multidrug resistant bacteria-antagonizing species isolated from coastal seawater.</title>
        <authorList>
            <person name="Long M."/>
        </authorList>
    </citation>
    <scope>NUCLEOTIDE SEQUENCE [LARGE SCALE GENOMIC DNA]</scope>
    <source>
        <strain evidence="3 4">FTW29</strain>
    </source>
</reference>
<dbReference type="Proteomes" id="UP001623290">
    <property type="component" value="Chromosome"/>
</dbReference>
<organism evidence="3 4">
    <name type="scientific">Thioclava litoralis</name>
    <dbReference type="NCBI Taxonomy" id="3076557"/>
    <lineage>
        <taxon>Bacteria</taxon>
        <taxon>Pseudomonadati</taxon>
        <taxon>Pseudomonadota</taxon>
        <taxon>Alphaproteobacteria</taxon>
        <taxon>Rhodobacterales</taxon>
        <taxon>Paracoccaceae</taxon>
        <taxon>Thioclava</taxon>
    </lineage>
</organism>
<evidence type="ECO:0000256" key="2">
    <source>
        <dbReference type="SAM" id="Phobius"/>
    </source>
</evidence>
<keyword evidence="4" id="KW-1185">Reference proteome</keyword>
<accession>A0ABZ1E2A8</accession>
<dbReference type="EMBL" id="CP135443">
    <property type="protein sequence ID" value="WRY33946.1"/>
    <property type="molecule type" value="Genomic_DNA"/>
</dbReference>
<evidence type="ECO:0000313" key="3">
    <source>
        <dbReference type="EMBL" id="WRY33946.1"/>
    </source>
</evidence>
<gene>
    <name evidence="3" type="ORF">RPE78_01250</name>
</gene>
<feature type="compositionally biased region" description="Low complexity" evidence="1">
    <location>
        <begin position="156"/>
        <end position="166"/>
    </location>
</feature>
<evidence type="ECO:0000313" key="4">
    <source>
        <dbReference type="Proteomes" id="UP001623290"/>
    </source>
</evidence>
<keyword evidence="2" id="KW-0812">Transmembrane</keyword>
<feature type="compositionally biased region" description="Acidic residues" evidence="1">
    <location>
        <begin position="144"/>
        <end position="155"/>
    </location>
</feature>
<keyword evidence="2" id="KW-0472">Membrane</keyword>
<evidence type="ECO:0008006" key="5">
    <source>
        <dbReference type="Google" id="ProtNLM"/>
    </source>
</evidence>
<feature type="transmembrane region" description="Helical" evidence="2">
    <location>
        <begin position="15"/>
        <end position="47"/>
    </location>
</feature>
<sequence length="256" mass="27745">MMNEMKSQAQKTVTLWGAVLGVIVFLFTLSSGFLAALFLGIVAGALFRGVLKWAFMDGTLDLQEAEIEVGKAARAVPPMHSVNHDAVVAYTHKSEPAAELSEKLADGLDAAESQAKVHMDKVDIIAATAESRIRHQKDQPGWVDPDEEDAEEADPAEGAADPGEAPQGIAAPRNGQGDDLKLIEGIGPKLEERLNSWGIWHYDQIAAWGPAQVAYADANVPRFKGRCTRDKWVAQAKLIVEEGKEAFLARAKTNDY</sequence>
<protein>
    <recommendedName>
        <fullName evidence="5">Flap endonuclease-1-like 5' DNA nuclease</fullName>
    </recommendedName>
</protein>
<feature type="region of interest" description="Disordered" evidence="1">
    <location>
        <begin position="135"/>
        <end position="180"/>
    </location>
</feature>